<dbReference type="Proteomes" id="UP000682733">
    <property type="component" value="Unassembled WGS sequence"/>
</dbReference>
<dbReference type="EMBL" id="CAJNOK010078052">
    <property type="protein sequence ID" value="CAF1677975.1"/>
    <property type="molecule type" value="Genomic_DNA"/>
</dbReference>
<organism evidence="2 3">
    <name type="scientific">Didymodactylos carnosus</name>
    <dbReference type="NCBI Taxonomy" id="1234261"/>
    <lineage>
        <taxon>Eukaryota</taxon>
        <taxon>Metazoa</taxon>
        <taxon>Spiralia</taxon>
        <taxon>Gnathifera</taxon>
        <taxon>Rotifera</taxon>
        <taxon>Eurotatoria</taxon>
        <taxon>Bdelloidea</taxon>
        <taxon>Philodinida</taxon>
        <taxon>Philodinidae</taxon>
        <taxon>Didymodactylos</taxon>
    </lineage>
</organism>
<accession>A0A8S2YMT3</accession>
<gene>
    <name evidence="1" type="ORF">OVA965_LOCUS45962</name>
    <name evidence="2" type="ORF">TMI583_LOCUS50011</name>
</gene>
<feature type="non-terminal residue" evidence="2">
    <location>
        <position position="1"/>
    </location>
</feature>
<evidence type="ECO:0000313" key="1">
    <source>
        <dbReference type="EMBL" id="CAF1677975.1"/>
    </source>
</evidence>
<comment type="caution">
    <text evidence="2">The sequence shown here is derived from an EMBL/GenBank/DDBJ whole genome shotgun (WGS) entry which is preliminary data.</text>
</comment>
<protein>
    <submittedName>
        <fullName evidence="2">Uncharacterized protein</fullName>
    </submittedName>
</protein>
<name>A0A8S2YMT3_9BILA</name>
<proteinExistence type="predicted"/>
<evidence type="ECO:0000313" key="3">
    <source>
        <dbReference type="Proteomes" id="UP000682733"/>
    </source>
</evidence>
<reference evidence="2" key="1">
    <citation type="submission" date="2021-02" db="EMBL/GenBank/DDBJ databases">
        <authorList>
            <person name="Nowell W R."/>
        </authorList>
    </citation>
    <scope>NUCLEOTIDE SEQUENCE</scope>
</reference>
<dbReference type="EMBL" id="CAJOBA010114986">
    <property type="protein sequence ID" value="CAF4564570.1"/>
    <property type="molecule type" value="Genomic_DNA"/>
</dbReference>
<sequence>ETSIGESEYVRNISDDHKKNFQNNILNRTQEFTNTKDCWTTIHQLLFHSYLNFIPLPYLYLIYDVMKQHQYEYRPHYIRPLLIKIQKLYSQNSDNIVKITQDFISYIQKNFTVKYDNETLDIIIDHFL</sequence>
<evidence type="ECO:0000313" key="2">
    <source>
        <dbReference type="EMBL" id="CAF4564570.1"/>
    </source>
</evidence>
<dbReference type="Proteomes" id="UP000677228">
    <property type="component" value="Unassembled WGS sequence"/>
</dbReference>
<dbReference type="AlphaFoldDB" id="A0A8S2YMT3"/>
<feature type="non-terminal residue" evidence="2">
    <location>
        <position position="128"/>
    </location>
</feature>